<protein>
    <recommendedName>
        <fullName evidence="7">Amino acid transporter</fullName>
    </recommendedName>
</protein>
<dbReference type="AlphaFoldDB" id="A0A8K1FN63"/>
<gene>
    <name evidence="9" type="ORF">Poli38472_012105</name>
</gene>
<evidence type="ECO:0000256" key="6">
    <source>
        <dbReference type="ARBA" id="ARBA00023136"/>
    </source>
</evidence>
<accession>A0A8K1FN63</accession>
<dbReference type="Proteomes" id="UP000794436">
    <property type="component" value="Unassembled WGS sequence"/>
</dbReference>
<dbReference type="Pfam" id="PF00375">
    <property type="entry name" value="SDF"/>
    <property type="match status" value="2"/>
</dbReference>
<dbReference type="SUPFAM" id="SSF118215">
    <property type="entry name" value="Proton glutamate symport protein"/>
    <property type="match status" value="1"/>
</dbReference>
<keyword evidence="7" id="KW-0769">Symport</keyword>
<feature type="transmembrane region" description="Helical" evidence="7">
    <location>
        <begin position="226"/>
        <end position="249"/>
    </location>
</feature>
<keyword evidence="2 7" id="KW-0813">Transport</keyword>
<feature type="compositionally biased region" description="Basic and acidic residues" evidence="8">
    <location>
        <begin position="13"/>
        <end position="24"/>
    </location>
</feature>
<sequence length="305" mass="32658">MTESYVRVSTPAQEHHDGATKPTSEPRWKRLLFGVPGIVAGAIIGILIGYGLQEADASAEVVSWVGIPGTLFIRAIKCLVAPLVFSSLVVGMADMLAVGKASSIGWRTAAMYTITTIISSCEGLLWVIIFRPMFSNKSAEVADTTPQMAFQCDKPGYFLSHANDTVQCVFDSSYNETSEFSSSSIFFVNDVTGSFATSAGGFAELTLSETLQAQLYSIVPDNITQAFANASLLSIIMFAIPFGIAIAILPKEMKIIANVFREFVEVFMKMISWIITCTPFAVISLLASSVAGQEDLGVLVGSVGV</sequence>
<keyword evidence="3" id="KW-1003">Cell membrane</keyword>
<dbReference type="GO" id="GO:0015293">
    <property type="term" value="F:symporter activity"/>
    <property type="evidence" value="ECO:0007669"/>
    <property type="project" value="UniProtKB-UniRule"/>
</dbReference>
<keyword evidence="4 7" id="KW-0812">Transmembrane</keyword>
<comment type="similarity">
    <text evidence="7">Belongs to the dicarboxylate/amino acid:cation symporter (DAACS) (TC 2.A.23) family.</text>
</comment>
<feature type="transmembrane region" description="Helical" evidence="7">
    <location>
        <begin position="72"/>
        <end position="97"/>
    </location>
</feature>
<dbReference type="Gene3D" id="1.10.3860.10">
    <property type="entry name" value="Sodium:dicarboxylate symporter"/>
    <property type="match status" value="1"/>
</dbReference>
<keyword evidence="5 7" id="KW-1133">Transmembrane helix</keyword>
<comment type="caution">
    <text evidence="9">The sequence shown here is derived from an EMBL/GenBank/DDBJ whole genome shotgun (WGS) entry which is preliminary data.</text>
</comment>
<evidence type="ECO:0000256" key="2">
    <source>
        <dbReference type="ARBA" id="ARBA00022448"/>
    </source>
</evidence>
<keyword evidence="6 7" id="KW-0472">Membrane</keyword>
<dbReference type="GO" id="GO:0005886">
    <property type="term" value="C:plasma membrane"/>
    <property type="evidence" value="ECO:0007669"/>
    <property type="project" value="UniProtKB-SubCell"/>
</dbReference>
<dbReference type="OrthoDB" id="5877963at2759"/>
<evidence type="ECO:0000256" key="3">
    <source>
        <dbReference type="ARBA" id="ARBA00022475"/>
    </source>
</evidence>
<evidence type="ECO:0000313" key="10">
    <source>
        <dbReference type="Proteomes" id="UP000794436"/>
    </source>
</evidence>
<feature type="transmembrane region" description="Helical" evidence="7">
    <location>
        <begin position="31"/>
        <end position="52"/>
    </location>
</feature>
<evidence type="ECO:0000256" key="1">
    <source>
        <dbReference type="ARBA" id="ARBA00004651"/>
    </source>
</evidence>
<dbReference type="PANTHER" id="PTHR42865:SF7">
    <property type="entry name" value="PROTON_GLUTAMATE-ASPARTATE SYMPORTER"/>
    <property type="match status" value="1"/>
</dbReference>
<feature type="transmembrane region" description="Helical" evidence="7">
    <location>
        <begin position="270"/>
        <end position="291"/>
    </location>
</feature>
<feature type="transmembrane region" description="Helical" evidence="7">
    <location>
        <begin position="109"/>
        <end position="129"/>
    </location>
</feature>
<dbReference type="PANTHER" id="PTHR42865">
    <property type="entry name" value="PROTON/GLUTAMATE-ASPARTATE SYMPORTER"/>
    <property type="match status" value="1"/>
</dbReference>
<dbReference type="PRINTS" id="PR00173">
    <property type="entry name" value="EDTRNSPORT"/>
</dbReference>
<evidence type="ECO:0000256" key="7">
    <source>
        <dbReference type="RuleBase" id="RU361216"/>
    </source>
</evidence>
<name>A0A8K1FN63_PYTOL</name>
<evidence type="ECO:0000256" key="8">
    <source>
        <dbReference type="SAM" id="MobiDB-lite"/>
    </source>
</evidence>
<organism evidence="9 10">
    <name type="scientific">Pythium oligandrum</name>
    <name type="common">Mycoparasitic fungus</name>
    <dbReference type="NCBI Taxonomy" id="41045"/>
    <lineage>
        <taxon>Eukaryota</taxon>
        <taxon>Sar</taxon>
        <taxon>Stramenopiles</taxon>
        <taxon>Oomycota</taxon>
        <taxon>Peronosporomycetes</taxon>
        <taxon>Pythiales</taxon>
        <taxon>Pythiaceae</taxon>
        <taxon>Pythium</taxon>
    </lineage>
</organism>
<proteinExistence type="inferred from homology"/>
<evidence type="ECO:0000256" key="4">
    <source>
        <dbReference type="ARBA" id="ARBA00022692"/>
    </source>
</evidence>
<comment type="subcellular location">
    <subcellularLocation>
        <location evidence="1">Cell membrane</location>
        <topology evidence="1">Multi-pass membrane protein</topology>
    </subcellularLocation>
    <subcellularLocation>
        <location evidence="7">Membrane</location>
        <topology evidence="7">Multi-pass membrane protein</topology>
    </subcellularLocation>
</comment>
<keyword evidence="10" id="KW-1185">Reference proteome</keyword>
<evidence type="ECO:0000256" key="5">
    <source>
        <dbReference type="ARBA" id="ARBA00022989"/>
    </source>
</evidence>
<dbReference type="EMBL" id="SPLM01000006">
    <property type="protein sequence ID" value="TMW66989.1"/>
    <property type="molecule type" value="Genomic_DNA"/>
</dbReference>
<evidence type="ECO:0000313" key="9">
    <source>
        <dbReference type="EMBL" id="TMW66989.1"/>
    </source>
</evidence>
<feature type="region of interest" description="Disordered" evidence="8">
    <location>
        <begin position="1"/>
        <end position="24"/>
    </location>
</feature>
<reference evidence="9" key="1">
    <citation type="submission" date="2019-03" db="EMBL/GenBank/DDBJ databases">
        <title>Long read genome sequence of the mycoparasitic Pythium oligandrum ATCC 38472 isolated from sugarbeet rhizosphere.</title>
        <authorList>
            <person name="Gaulin E."/>
        </authorList>
    </citation>
    <scope>NUCLEOTIDE SEQUENCE</scope>
    <source>
        <strain evidence="9">ATCC 38472_TT</strain>
    </source>
</reference>
<dbReference type="InterPro" id="IPR001991">
    <property type="entry name" value="Na-dicarboxylate_symporter"/>
</dbReference>
<dbReference type="InterPro" id="IPR036458">
    <property type="entry name" value="Na:dicarbo_symporter_sf"/>
</dbReference>